<evidence type="ECO:0000313" key="5">
    <source>
        <dbReference type="EMBL" id="NNM72802.1"/>
    </source>
</evidence>
<dbReference type="EMBL" id="JABEPP010000003">
    <property type="protein sequence ID" value="NNM72802.1"/>
    <property type="molecule type" value="Genomic_DNA"/>
</dbReference>
<organism evidence="5 6">
    <name type="scientific">Enterovirga aerilata</name>
    <dbReference type="NCBI Taxonomy" id="2730920"/>
    <lineage>
        <taxon>Bacteria</taxon>
        <taxon>Pseudomonadati</taxon>
        <taxon>Pseudomonadota</taxon>
        <taxon>Alphaproteobacteria</taxon>
        <taxon>Hyphomicrobiales</taxon>
        <taxon>Methylobacteriaceae</taxon>
        <taxon>Enterovirga</taxon>
    </lineage>
</organism>
<dbReference type="AlphaFoldDB" id="A0A849I0D8"/>
<keyword evidence="1 2" id="KW-0238">DNA-binding</keyword>
<dbReference type="SUPFAM" id="SSF48498">
    <property type="entry name" value="Tetracyclin repressor-like, C-terminal domain"/>
    <property type="match status" value="1"/>
</dbReference>
<dbReference type="Pfam" id="PF00440">
    <property type="entry name" value="TetR_N"/>
    <property type="match status" value="1"/>
</dbReference>
<reference evidence="5 6" key="1">
    <citation type="submission" date="2020-04" db="EMBL/GenBank/DDBJ databases">
        <title>Enterovirga sp. isolate from soil.</title>
        <authorList>
            <person name="Chea S."/>
            <person name="Kim D.-U."/>
        </authorList>
    </citation>
    <scope>NUCLEOTIDE SEQUENCE [LARGE SCALE GENOMIC DNA]</scope>
    <source>
        <strain evidence="5 6">DB1703</strain>
    </source>
</reference>
<evidence type="ECO:0000259" key="4">
    <source>
        <dbReference type="PROSITE" id="PS50977"/>
    </source>
</evidence>
<dbReference type="InterPro" id="IPR009057">
    <property type="entry name" value="Homeodomain-like_sf"/>
</dbReference>
<evidence type="ECO:0000313" key="6">
    <source>
        <dbReference type="Proteomes" id="UP000564885"/>
    </source>
</evidence>
<dbReference type="PROSITE" id="PS50977">
    <property type="entry name" value="HTH_TETR_2"/>
    <property type="match status" value="1"/>
</dbReference>
<keyword evidence="6" id="KW-1185">Reference proteome</keyword>
<dbReference type="InterPro" id="IPR001647">
    <property type="entry name" value="HTH_TetR"/>
</dbReference>
<feature type="domain" description="HTH tetR-type" evidence="4">
    <location>
        <begin position="17"/>
        <end position="77"/>
    </location>
</feature>
<evidence type="ECO:0000256" key="2">
    <source>
        <dbReference type="PROSITE-ProRule" id="PRU00335"/>
    </source>
</evidence>
<name>A0A849I0D8_9HYPH</name>
<protein>
    <submittedName>
        <fullName evidence="5">TetR/AcrR family transcriptional regulator</fullName>
    </submittedName>
</protein>
<dbReference type="PRINTS" id="PR00455">
    <property type="entry name" value="HTHTETR"/>
</dbReference>
<feature type="compositionally biased region" description="Basic and acidic residues" evidence="3">
    <location>
        <begin position="209"/>
        <end position="226"/>
    </location>
</feature>
<dbReference type="InterPro" id="IPR036271">
    <property type="entry name" value="Tet_transcr_reg_TetR-rel_C_sf"/>
</dbReference>
<comment type="caution">
    <text evidence="5">The sequence shown here is derived from an EMBL/GenBank/DDBJ whole genome shotgun (WGS) entry which is preliminary data.</text>
</comment>
<gene>
    <name evidence="5" type="ORF">HJG44_10485</name>
</gene>
<accession>A0A849I0D8</accession>
<dbReference type="InterPro" id="IPR050624">
    <property type="entry name" value="HTH-type_Tx_Regulator"/>
</dbReference>
<dbReference type="Gene3D" id="1.10.357.10">
    <property type="entry name" value="Tetracycline Repressor, domain 2"/>
    <property type="match status" value="1"/>
</dbReference>
<dbReference type="PANTHER" id="PTHR43479">
    <property type="entry name" value="ACREF/ENVCD OPERON REPRESSOR-RELATED"/>
    <property type="match status" value="1"/>
</dbReference>
<dbReference type="GO" id="GO:0003677">
    <property type="term" value="F:DNA binding"/>
    <property type="evidence" value="ECO:0007669"/>
    <property type="project" value="UniProtKB-UniRule"/>
</dbReference>
<dbReference type="Proteomes" id="UP000564885">
    <property type="component" value="Unassembled WGS sequence"/>
</dbReference>
<feature type="compositionally biased region" description="Low complexity" evidence="3">
    <location>
        <begin position="235"/>
        <end position="244"/>
    </location>
</feature>
<dbReference type="PANTHER" id="PTHR43479:SF11">
    <property type="entry name" value="ACREF_ENVCD OPERON REPRESSOR-RELATED"/>
    <property type="match status" value="1"/>
</dbReference>
<dbReference type="SUPFAM" id="SSF46689">
    <property type="entry name" value="Homeodomain-like"/>
    <property type="match status" value="1"/>
</dbReference>
<evidence type="ECO:0000256" key="3">
    <source>
        <dbReference type="SAM" id="MobiDB-lite"/>
    </source>
</evidence>
<proteinExistence type="predicted"/>
<feature type="DNA-binding region" description="H-T-H motif" evidence="2">
    <location>
        <begin position="40"/>
        <end position="59"/>
    </location>
</feature>
<feature type="region of interest" description="Disordered" evidence="3">
    <location>
        <begin position="206"/>
        <end position="244"/>
    </location>
</feature>
<sequence>MPKSRAEPKVSRSDRVKANRVALMRAAADLIGERGYEETSVGRITERAGLAHGTFYRYFESRQDLFDELLPTVGNELLQQLRARVSGARDVLDLEERGFRGFFDFLVEHPGFYRLLNEAETAAPAAFQEHIDNLARHYVSALERSRARGELPGFEARELEVLAFILMAARFYIYLRFSKVEGGAGPIPDWVVAAYMKFVTFGLAGAPPERTRKSAPEADGTSERAATRRRRSTSRSRASGETQQ</sequence>
<evidence type="ECO:0000256" key="1">
    <source>
        <dbReference type="ARBA" id="ARBA00023125"/>
    </source>
</evidence>